<dbReference type="InterPro" id="IPR036390">
    <property type="entry name" value="WH_DNA-bd_sf"/>
</dbReference>
<sequence>MHVRNGLLAVLLLGPAYTQQLAREYARRSGAPINSGQVSGTLERLARDGMVEPAGTDGAGRRRHGLSLDGRSAVEAWAESGVDEDSGAVLPLLASVDGALAVGYASARLALLRTAVDAPTETGWPEALQRERSRALAAAEAHWLASATAELADDETRYELPLAEEPRRGRPQRSA</sequence>
<protein>
    <recommendedName>
        <fullName evidence="4">PadR family transcriptional regulator</fullName>
    </recommendedName>
</protein>
<name>A0AA37UGM6_9MICO</name>
<reference evidence="2 3" key="1">
    <citation type="journal article" date="2014" name="Int. J. Syst. Evol. Microbiol.">
        <title>Complete genome sequence of Corynebacterium casei LMG S-19264T (=DSM 44701T), isolated from a smear-ripened cheese.</title>
        <authorList>
            <consortium name="US DOE Joint Genome Institute (JGI-PGF)"/>
            <person name="Walter F."/>
            <person name="Albersmeier A."/>
            <person name="Kalinowski J."/>
            <person name="Ruckert C."/>
        </authorList>
    </citation>
    <scope>NUCLEOTIDE SEQUENCE [LARGE SCALE GENOMIC DNA]</scope>
    <source>
        <strain evidence="2 3">NBRC 112289</strain>
    </source>
</reference>
<gene>
    <name evidence="2" type="ORF">GCM10025874_09690</name>
</gene>
<dbReference type="InterPro" id="IPR036388">
    <property type="entry name" value="WH-like_DNA-bd_sf"/>
</dbReference>
<evidence type="ECO:0000313" key="3">
    <source>
        <dbReference type="Proteomes" id="UP001157160"/>
    </source>
</evidence>
<dbReference type="AlphaFoldDB" id="A0AA37UGM6"/>
<dbReference type="RefSeq" id="WP_284230520.1">
    <property type="nucleotide sequence ID" value="NZ_BSUL01000001.1"/>
</dbReference>
<dbReference type="EMBL" id="BSUL01000001">
    <property type="protein sequence ID" value="GMA27716.1"/>
    <property type="molecule type" value="Genomic_DNA"/>
</dbReference>
<evidence type="ECO:0000313" key="2">
    <source>
        <dbReference type="EMBL" id="GMA27716.1"/>
    </source>
</evidence>
<dbReference type="SUPFAM" id="SSF46785">
    <property type="entry name" value="Winged helix' DNA-binding domain"/>
    <property type="match status" value="1"/>
</dbReference>
<dbReference type="Proteomes" id="UP001157160">
    <property type="component" value="Unassembled WGS sequence"/>
</dbReference>
<keyword evidence="3" id="KW-1185">Reference proteome</keyword>
<evidence type="ECO:0000256" key="1">
    <source>
        <dbReference type="SAM" id="MobiDB-lite"/>
    </source>
</evidence>
<comment type="caution">
    <text evidence="2">The sequence shown here is derived from an EMBL/GenBank/DDBJ whole genome shotgun (WGS) entry which is preliminary data.</text>
</comment>
<feature type="compositionally biased region" description="Basic and acidic residues" evidence="1">
    <location>
        <begin position="154"/>
        <end position="168"/>
    </location>
</feature>
<proteinExistence type="predicted"/>
<evidence type="ECO:0008006" key="4">
    <source>
        <dbReference type="Google" id="ProtNLM"/>
    </source>
</evidence>
<organism evidence="2 3">
    <name type="scientific">Arenivirga flava</name>
    <dbReference type="NCBI Taxonomy" id="1930060"/>
    <lineage>
        <taxon>Bacteria</taxon>
        <taxon>Bacillati</taxon>
        <taxon>Actinomycetota</taxon>
        <taxon>Actinomycetes</taxon>
        <taxon>Micrococcales</taxon>
        <taxon>Microbacteriaceae</taxon>
        <taxon>Arenivirga</taxon>
    </lineage>
</organism>
<accession>A0AA37UGM6</accession>
<feature type="region of interest" description="Disordered" evidence="1">
    <location>
        <begin position="154"/>
        <end position="175"/>
    </location>
</feature>
<dbReference type="Gene3D" id="1.10.10.10">
    <property type="entry name" value="Winged helix-like DNA-binding domain superfamily/Winged helix DNA-binding domain"/>
    <property type="match status" value="1"/>
</dbReference>